<feature type="active site" description="Proton acceptor" evidence="11">
    <location>
        <position position="68"/>
    </location>
</feature>
<keyword evidence="17" id="KW-1185">Reference proteome</keyword>
<comment type="function">
    <text evidence="13">Involved in lipopolysaccharide (LPS) biosynthesis. Catalyzes the transfer of 3-deoxy-D-manno-octulosonate (Kdo) residue(s) from CMP-Kdo to lipid IV(A), the tetraacyldisaccharide-1,4'-bisphosphate precursor of lipid A.</text>
</comment>
<comment type="subcellular location">
    <subcellularLocation>
        <location evidence="1">Cell inner membrane</location>
        <topology evidence="1">Single-pass membrane protein</topology>
        <orientation evidence="1">Cytoplasmic side</orientation>
    </subcellularLocation>
    <subcellularLocation>
        <location evidence="13">Cell membrane</location>
    </subcellularLocation>
</comment>
<evidence type="ECO:0000256" key="3">
    <source>
        <dbReference type="ARBA" id="ARBA00006380"/>
    </source>
</evidence>
<dbReference type="FunFam" id="3.40.50.11720:FF:000001">
    <property type="entry name" value="3-deoxy-D-manno-octulosonic acid transferase"/>
    <property type="match status" value="1"/>
</dbReference>
<dbReference type="PANTHER" id="PTHR42755">
    <property type="entry name" value="3-DEOXY-MANNO-OCTULOSONATE CYTIDYLYLTRANSFERASE"/>
    <property type="match status" value="1"/>
</dbReference>
<keyword evidence="6" id="KW-0472">Membrane</keyword>
<evidence type="ECO:0000256" key="7">
    <source>
        <dbReference type="ARBA" id="ARBA00022679"/>
    </source>
</evidence>
<name>A0A7W8DCY7_9GAMM</name>
<dbReference type="GO" id="GO:0009245">
    <property type="term" value="P:lipid A biosynthetic process"/>
    <property type="evidence" value="ECO:0007669"/>
    <property type="project" value="TreeGrafter"/>
</dbReference>
<dbReference type="InterPro" id="IPR038107">
    <property type="entry name" value="Glycos_transf_N_sf"/>
</dbReference>
<dbReference type="RefSeq" id="WP_183947390.1">
    <property type="nucleotide sequence ID" value="NZ_JACHHX010000003.1"/>
</dbReference>
<comment type="similarity">
    <text evidence="3">Belongs to the glycosyltransferase group 1 family. Glycosyltransferase 30 subfamily.</text>
</comment>
<evidence type="ECO:0000256" key="4">
    <source>
        <dbReference type="ARBA" id="ARBA00012621"/>
    </source>
</evidence>
<dbReference type="Gene3D" id="3.40.50.2000">
    <property type="entry name" value="Glycogen Phosphorylase B"/>
    <property type="match status" value="1"/>
</dbReference>
<dbReference type="InterPro" id="IPR007507">
    <property type="entry name" value="Glycos_transf_N"/>
</dbReference>
<sequence length="432" mass="47644">MQEPLGLRLLRAFYSLVLRLLMPLMLLRLALRGLDQRDYLARWGERFGRFPDHGLRDTIWVHAVSVGETNAAAPLLAALRERYPERRIVVTSITPTGSARVRRLWGDSVFHVYLPYDLHGPVNRFLDRVRPALAVIMETEIWPNLFHACRLRGIPVVVANARLSEKSLRGYGPVRPLVREAIRSAALVAAQSAPDAQRLIALGADPARLHVVGNLKYHQGVPEGLEAAAAAWRSVWGAYRPVWVAASTHEQEEPLVLRAHARVRQHFPDALLLWAPRHPERFAQVIEAARSAGLVTACRSQDELPRPDTQCFVIDTLGDLMNFYAVSDVAFVGGSLQAIGGHNVMEPAALGVPALVGPHTFNFAEATAMLAREGALHAVEDADALARELIRLLGEPGVRQAMGEAGRRVVEHERGALARTLALIENVFPAAR</sequence>
<evidence type="ECO:0000256" key="1">
    <source>
        <dbReference type="ARBA" id="ARBA00004388"/>
    </source>
</evidence>
<evidence type="ECO:0000259" key="14">
    <source>
        <dbReference type="Pfam" id="PF00534"/>
    </source>
</evidence>
<evidence type="ECO:0000256" key="11">
    <source>
        <dbReference type="PIRSR" id="PIRSR639901-1"/>
    </source>
</evidence>
<dbReference type="AlphaFoldDB" id="A0A7W8DCY7"/>
<evidence type="ECO:0000259" key="15">
    <source>
        <dbReference type="Pfam" id="PF04413"/>
    </source>
</evidence>
<dbReference type="GO" id="GO:0043842">
    <property type="term" value="F:Kdo transferase activity"/>
    <property type="evidence" value="ECO:0007669"/>
    <property type="project" value="UniProtKB-EC"/>
</dbReference>
<dbReference type="Pfam" id="PF00534">
    <property type="entry name" value="Glycos_transf_1"/>
    <property type="match status" value="1"/>
</dbReference>
<evidence type="ECO:0000256" key="9">
    <source>
        <dbReference type="ARBA" id="ARBA00031445"/>
    </source>
</evidence>
<reference evidence="16 17" key="1">
    <citation type="submission" date="2020-08" db="EMBL/GenBank/DDBJ databases">
        <title>Genomic Encyclopedia of Type Strains, Phase IV (KMG-IV): sequencing the most valuable type-strain genomes for metagenomic binning, comparative biology and taxonomic classification.</title>
        <authorList>
            <person name="Goeker M."/>
        </authorList>
    </citation>
    <scope>NUCLEOTIDE SEQUENCE [LARGE SCALE GENOMIC DNA]</scope>
    <source>
        <strain evidence="16 17">DSM 25897</strain>
    </source>
</reference>
<dbReference type="Proteomes" id="UP000519004">
    <property type="component" value="Unassembled WGS sequence"/>
</dbReference>
<dbReference type="EMBL" id="JACHHX010000003">
    <property type="protein sequence ID" value="MBB5014821.1"/>
    <property type="molecule type" value="Genomic_DNA"/>
</dbReference>
<dbReference type="GO" id="GO:0005886">
    <property type="term" value="C:plasma membrane"/>
    <property type="evidence" value="ECO:0007669"/>
    <property type="project" value="UniProtKB-SubCell"/>
</dbReference>
<feature type="domain" description="Glycosyl transferase family 1" evidence="14">
    <location>
        <begin position="310"/>
        <end position="408"/>
    </location>
</feature>
<keyword evidence="13" id="KW-1003">Cell membrane</keyword>
<dbReference type="Pfam" id="PF04413">
    <property type="entry name" value="Glycos_transf_N"/>
    <property type="match status" value="1"/>
</dbReference>
<dbReference type="PANTHER" id="PTHR42755:SF1">
    <property type="entry name" value="3-DEOXY-D-MANNO-OCTULOSONIC ACID TRANSFERASE, MITOCHONDRIAL-RELATED"/>
    <property type="match status" value="1"/>
</dbReference>
<dbReference type="EC" id="2.4.99.12" evidence="4 13"/>
<evidence type="ECO:0000313" key="16">
    <source>
        <dbReference type="EMBL" id="MBB5014821.1"/>
    </source>
</evidence>
<comment type="pathway">
    <text evidence="2 13">Bacterial outer membrane biogenesis; LPS core biosynthesis.</text>
</comment>
<evidence type="ECO:0000256" key="6">
    <source>
        <dbReference type="ARBA" id="ARBA00022519"/>
    </source>
</evidence>
<evidence type="ECO:0000256" key="12">
    <source>
        <dbReference type="PIRSR" id="PIRSR639901-2"/>
    </source>
</evidence>
<accession>A0A7W8DCY7</accession>
<dbReference type="UniPathway" id="UPA00958"/>
<evidence type="ECO:0000256" key="13">
    <source>
        <dbReference type="RuleBase" id="RU365103"/>
    </source>
</evidence>
<evidence type="ECO:0000256" key="8">
    <source>
        <dbReference type="ARBA" id="ARBA00022968"/>
    </source>
</evidence>
<feature type="domain" description="3-deoxy-D-manno-octulosonic-acid transferase N-terminal" evidence="15">
    <location>
        <begin position="42"/>
        <end position="218"/>
    </location>
</feature>
<evidence type="ECO:0000256" key="2">
    <source>
        <dbReference type="ARBA" id="ARBA00004713"/>
    </source>
</evidence>
<dbReference type="Gene3D" id="3.40.50.11720">
    <property type="entry name" value="3-Deoxy-D-manno-octulosonic-acid transferase, N-terminal domain"/>
    <property type="match status" value="1"/>
</dbReference>
<comment type="catalytic activity">
    <reaction evidence="10 13">
        <text>lipid IVA (E. coli) + CMP-3-deoxy-beta-D-manno-octulosonate = alpha-Kdo-(2-&gt;6)-lipid IVA (E. coli) + CMP + H(+)</text>
        <dbReference type="Rhea" id="RHEA:28066"/>
        <dbReference type="ChEBI" id="CHEBI:15378"/>
        <dbReference type="ChEBI" id="CHEBI:58603"/>
        <dbReference type="ChEBI" id="CHEBI:60364"/>
        <dbReference type="ChEBI" id="CHEBI:60377"/>
        <dbReference type="ChEBI" id="CHEBI:85987"/>
        <dbReference type="EC" id="2.4.99.12"/>
    </reaction>
</comment>
<keyword evidence="7 13" id="KW-0808">Transferase</keyword>
<gene>
    <name evidence="16" type="ORF">HNQ58_000697</name>
</gene>
<feature type="site" description="Transition state stabilizer" evidence="12">
    <location>
        <position position="216"/>
    </location>
</feature>
<protein>
    <recommendedName>
        <fullName evidence="5 13">3-deoxy-D-manno-octulosonic acid transferase</fullName>
        <shortName evidence="13">Kdo transferase</shortName>
        <ecNumber evidence="4 13">2.4.99.12</ecNumber>
    </recommendedName>
    <alternativeName>
        <fullName evidence="9 13">Lipid IV(A) 3-deoxy-D-manno-octulosonic acid transferase</fullName>
    </alternativeName>
</protein>
<dbReference type="NCBIfam" id="NF004388">
    <property type="entry name" value="PRK05749.1-4"/>
    <property type="match status" value="1"/>
</dbReference>
<keyword evidence="6" id="KW-0997">Cell inner membrane</keyword>
<dbReference type="SUPFAM" id="SSF53756">
    <property type="entry name" value="UDP-Glycosyltransferase/glycogen phosphorylase"/>
    <property type="match status" value="1"/>
</dbReference>
<evidence type="ECO:0000256" key="5">
    <source>
        <dbReference type="ARBA" id="ARBA00019077"/>
    </source>
</evidence>
<evidence type="ECO:0000313" key="17">
    <source>
        <dbReference type="Proteomes" id="UP000519004"/>
    </source>
</evidence>
<dbReference type="GO" id="GO:0009244">
    <property type="term" value="P:lipopolysaccharide core region biosynthetic process"/>
    <property type="evidence" value="ECO:0007669"/>
    <property type="project" value="UniProtKB-UniRule"/>
</dbReference>
<keyword evidence="8" id="KW-0812">Transmembrane</keyword>
<feature type="site" description="Transition state stabilizer" evidence="12">
    <location>
        <position position="138"/>
    </location>
</feature>
<keyword evidence="16" id="KW-0328">Glycosyltransferase</keyword>
<comment type="caution">
    <text evidence="16">The sequence shown here is derived from an EMBL/GenBank/DDBJ whole genome shotgun (WGS) entry which is preliminary data.</text>
</comment>
<organism evidence="16 17">
    <name type="scientific">Rehaibacterium terrae</name>
    <dbReference type="NCBI Taxonomy" id="1341696"/>
    <lineage>
        <taxon>Bacteria</taxon>
        <taxon>Pseudomonadati</taxon>
        <taxon>Pseudomonadota</taxon>
        <taxon>Gammaproteobacteria</taxon>
        <taxon>Lysobacterales</taxon>
        <taxon>Lysobacteraceae</taxon>
        <taxon>Rehaibacterium</taxon>
    </lineage>
</organism>
<dbReference type="InterPro" id="IPR001296">
    <property type="entry name" value="Glyco_trans_1"/>
</dbReference>
<dbReference type="InterPro" id="IPR039901">
    <property type="entry name" value="Kdotransferase"/>
</dbReference>
<dbReference type="FunFam" id="3.40.50.2000:FF:000032">
    <property type="entry name" value="3-deoxy-D-manno-octulosonic acid transferase"/>
    <property type="match status" value="1"/>
</dbReference>
<proteinExistence type="inferred from homology"/>
<evidence type="ECO:0000256" key="10">
    <source>
        <dbReference type="ARBA" id="ARBA00049183"/>
    </source>
</evidence>
<keyword evidence="8" id="KW-0735">Signal-anchor</keyword>
<keyword evidence="13" id="KW-0448">Lipopolysaccharide biosynthesis</keyword>